<feature type="non-terminal residue" evidence="1">
    <location>
        <position position="1"/>
    </location>
</feature>
<sequence length="65" mass="7445">VVSVLGTVNVHINWRGNINFEVLREVAIEEQDNSEDDEAPKAPFFSLNAFALCKRPRRSPCLYRL</sequence>
<dbReference type="AlphaFoldDB" id="A0A392N7Q7"/>
<evidence type="ECO:0000313" key="1">
    <source>
        <dbReference type="EMBL" id="MCH95816.1"/>
    </source>
</evidence>
<evidence type="ECO:0000313" key="2">
    <source>
        <dbReference type="Proteomes" id="UP000265520"/>
    </source>
</evidence>
<keyword evidence="2" id="KW-1185">Reference proteome</keyword>
<comment type="caution">
    <text evidence="1">The sequence shown here is derived from an EMBL/GenBank/DDBJ whole genome shotgun (WGS) entry which is preliminary data.</text>
</comment>
<reference evidence="1 2" key="1">
    <citation type="journal article" date="2018" name="Front. Plant Sci.">
        <title>Red Clover (Trifolium pratense) and Zigzag Clover (T. medium) - A Picture of Genomic Similarities and Differences.</title>
        <authorList>
            <person name="Dluhosova J."/>
            <person name="Istvanek J."/>
            <person name="Nedelnik J."/>
            <person name="Repkova J."/>
        </authorList>
    </citation>
    <scope>NUCLEOTIDE SEQUENCE [LARGE SCALE GENOMIC DNA]</scope>
    <source>
        <strain evidence="2">cv. 10/8</strain>
        <tissue evidence="1">Leaf</tissue>
    </source>
</reference>
<organism evidence="1 2">
    <name type="scientific">Trifolium medium</name>
    <dbReference type="NCBI Taxonomy" id="97028"/>
    <lineage>
        <taxon>Eukaryota</taxon>
        <taxon>Viridiplantae</taxon>
        <taxon>Streptophyta</taxon>
        <taxon>Embryophyta</taxon>
        <taxon>Tracheophyta</taxon>
        <taxon>Spermatophyta</taxon>
        <taxon>Magnoliopsida</taxon>
        <taxon>eudicotyledons</taxon>
        <taxon>Gunneridae</taxon>
        <taxon>Pentapetalae</taxon>
        <taxon>rosids</taxon>
        <taxon>fabids</taxon>
        <taxon>Fabales</taxon>
        <taxon>Fabaceae</taxon>
        <taxon>Papilionoideae</taxon>
        <taxon>50 kb inversion clade</taxon>
        <taxon>NPAAA clade</taxon>
        <taxon>Hologalegina</taxon>
        <taxon>IRL clade</taxon>
        <taxon>Trifolieae</taxon>
        <taxon>Trifolium</taxon>
    </lineage>
</organism>
<dbReference type="EMBL" id="LXQA010030752">
    <property type="protein sequence ID" value="MCH95816.1"/>
    <property type="molecule type" value="Genomic_DNA"/>
</dbReference>
<dbReference type="Proteomes" id="UP000265520">
    <property type="component" value="Unassembled WGS sequence"/>
</dbReference>
<name>A0A392N7Q7_9FABA</name>
<proteinExistence type="predicted"/>
<accession>A0A392N7Q7</accession>
<protein>
    <submittedName>
        <fullName evidence="1">Uncharacterized protein</fullName>
    </submittedName>
</protein>